<dbReference type="RefSeq" id="WP_193113143.1">
    <property type="nucleotide sequence ID" value="NZ_CP041165.1"/>
</dbReference>
<evidence type="ECO:0000313" key="6">
    <source>
        <dbReference type="EMBL" id="QOP41822.1"/>
    </source>
</evidence>
<dbReference type="InterPro" id="IPR059052">
    <property type="entry name" value="HH_YbhG-like"/>
</dbReference>
<dbReference type="Gene3D" id="1.10.287.470">
    <property type="entry name" value="Helix hairpin bin"/>
    <property type="match status" value="1"/>
</dbReference>
<organism evidence="6 7">
    <name type="scientific">Sulfurimonas marina</name>
    <dbReference type="NCBI Taxonomy" id="2590551"/>
    <lineage>
        <taxon>Bacteria</taxon>
        <taxon>Pseudomonadati</taxon>
        <taxon>Campylobacterota</taxon>
        <taxon>Epsilonproteobacteria</taxon>
        <taxon>Campylobacterales</taxon>
        <taxon>Sulfurimonadaceae</taxon>
        <taxon>Sulfurimonas</taxon>
    </lineage>
</organism>
<protein>
    <submittedName>
        <fullName evidence="6">HlyD family efflux transporter periplasmic adaptor subunit</fullName>
    </submittedName>
</protein>
<dbReference type="EMBL" id="CP041165">
    <property type="protein sequence ID" value="QOP41822.1"/>
    <property type="molecule type" value="Genomic_DNA"/>
</dbReference>
<feature type="domain" description="YbhG-like alpha-helical hairpin" evidence="4">
    <location>
        <begin position="73"/>
        <end position="192"/>
    </location>
</feature>
<evidence type="ECO:0000259" key="4">
    <source>
        <dbReference type="Pfam" id="PF25881"/>
    </source>
</evidence>
<dbReference type="Gene3D" id="2.40.50.100">
    <property type="match status" value="1"/>
</dbReference>
<dbReference type="InterPro" id="IPR050465">
    <property type="entry name" value="UPF0194_transport"/>
</dbReference>
<evidence type="ECO:0000256" key="2">
    <source>
        <dbReference type="ARBA" id="ARBA00023054"/>
    </source>
</evidence>
<evidence type="ECO:0000259" key="5">
    <source>
        <dbReference type="Pfam" id="PF25990"/>
    </source>
</evidence>
<dbReference type="Pfam" id="PF25990">
    <property type="entry name" value="Beta-barrel_YknX"/>
    <property type="match status" value="1"/>
</dbReference>
<dbReference type="Pfam" id="PF25881">
    <property type="entry name" value="HH_YBHG"/>
    <property type="match status" value="1"/>
</dbReference>
<dbReference type="GO" id="GO:0030313">
    <property type="term" value="C:cell envelope"/>
    <property type="evidence" value="ECO:0007669"/>
    <property type="project" value="UniProtKB-SubCell"/>
</dbReference>
<proteinExistence type="predicted"/>
<keyword evidence="2 3" id="KW-0175">Coiled coil</keyword>
<comment type="subcellular location">
    <subcellularLocation>
        <location evidence="1">Cell envelope</location>
    </subcellularLocation>
</comment>
<evidence type="ECO:0000256" key="1">
    <source>
        <dbReference type="ARBA" id="ARBA00004196"/>
    </source>
</evidence>
<feature type="coiled-coil region" evidence="3">
    <location>
        <begin position="81"/>
        <end position="127"/>
    </location>
</feature>
<dbReference type="InterPro" id="IPR058636">
    <property type="entry name" value="Beta-barrel_YknX"/>
</dbReference>
<name>A0A7M1AZM0_9BACT</name>
<evidence type="ECO:0000256" key="3">
    <source>
        <dbReference type="SAM" id="Coils"/>
    </source>
</evidence>
<dbReference type="Proteomes" id="UP000593910">
    <property type="component" value="Chromosome"/>
</dbReference>
<dbReference type="SUPFAM" id="SSF111369">
    <property type="entry name" value="HlyD-like secretion proteins"/>
    <property type="match status" value="1"/>
</dbReference>
<dbReference type="PANTHER" id="PTHR32347">
    <property type="entry name" value="EFFLUX SYSTEM COMPONENT YKNX-RELATED"/>
    <property type="match status" value="1"/>
</dbReference>
<reference evidence="6 7" key="1">
    <citation type="submission" date="2019-06" db="EMBL/GenBank/DDBJ databases">
        <title>Sulfurimonas gotlandica sp. nov., a chemoautotrophic and psychrotolerant epsilonproteobacterium isolated from a pelagic redoxcline, and an emended description of the genus Sulfurimonas.</title>
        <authorList>
            <person name="Wang S."/>
            <person name="Jiang L."/>
            <person name="Shao Z."/>
        </authorList>
    </citation>
    <scope>NUCLEOTIDE SEQUENCE [LARGE SCALE GENOMIC DNA]</scope>
    <source>
        <strain evidence="6 7">B2</strain>
    </source>
</reference>
<evidence type="ECO:0000313" key="7">
    <source>
        <dbReference type="Proteomes" id="UP000593910"/>
    </source>
</evidence>
<accession>A0A7M1AZM0</accession>
<dbReference type="KEGG" id="smax:FJR03_08785"/>
<sequence>MKKIVLLLVIVLSAFGLYVYQNNSDSSEQQSTFYGNIENRTQKLSFRFLGTIKTVPKDEGEQFSKGDVLATLDTTPLLYAIEQLQAQIESETSILNKLQSGYRKEDIAQAKAAMQEAKALLDGAKDTYTRQKQLYKTKTTAEQTYIQTKTAYEKAQAAYNKAASSYKLLQNGYQKEDILAQEKKIAALKLQKKTLEYNLKESTIYAPTDGTVLSRYVEPNSVIVAAQTILEIALQNEYWVRAYISEAELGAIKQGQKMLVYSDARDEPYEGYVGFISPIAEFTPKNIETPQLRPDLVYRFRVIITNPTAQLKQGLPVTIKRL</sequence>
<dbReference type="AlphaFoldDB" id="A0A7M1AZM0"/>
<gene>
    <name evidence="6" type="ORF">FJR03_08785</name>
</gene>
<keyword evidence="7" id="KW-1185">Reference proteome</keyword>
<dbReference type="Gene3D" id="2.40.30.170">
    <property type="match status" value="1"/>
</dbReference>
<feature type="domain" description="YknX-like beta-barrel" evidence="5">
    <location>
        <begin position="240"/>
        <end position="319"/>
    </location>
</feature>
<dbReference type="PANTHER" id="PTHR32347:SF29">
    <property type="entry name" value="UPF0194 MEMBRANE PROTEIN YBHG"/>
    <property type="match status" value="1"/>
</dbReference>